<comment type="caution">
    <text evidence="2">The sequence shown here is derived from an EMBL/GenBank/DDBJ whole genome shotgun (WGS) entry which is preliminary data.</text>
</comment>
<keyword evidence="1" id="KW-1133">Transmembrane helix</keyword>
<dbReference type="PATRIC" id="fig|1114856.3.peg.2665"/>
<reference evidence="2 3" key="1">
    <citation type="journal article" date="2014" name="PLoS Genet.">
        <title>Phylogenetically driven sequencing of extremely halophilic archaea reveals strategies for static and dynamic osmo-response.</title>
        <authorList>
            <person name="Becker E.A."/>
            <person name="Seitzer P.M."/>
            <person name="Tritt A."/>
            <person name="Larsen D."/>
            <person name="Krusor M."/>
            <person name="Yao A.I."/>
            <person name="Wu D."/>
            <person name="Madern D."/>
            <person name="Eisen J.A."/>
            <person name="Darling A.E."/>
            <person name="Facciotti M.T."/>
        </authorList>
    </citation>
    <scope>NUCLEOTIDE SEQUENCE [LARGE SCALE GENOMIC DNA]</scope>
    <source>
        <strain evidence="2 3">GA33</strain>
    </source>
</reference>
<evidence type="ECO:0000313" key="3">
    <source>
        <dbReference type="Proteomes" id="UP000011599"/>
    </source>
</evidence>
<feature type="transmembrane region" description="Helical" evidence="1">
    <location>
        <begin position="27"/>
        <end position="43"/>
    </location>
</feature>
<dbReference type="AlphaFoldDB" id="L9VSB5"/>
<keyword evidence="1" id="KW-0472">Membrane</keyword>
<dbReference type="RefSeq" id="WP_006090432.1">
    <property type="nucleotide sequence ID" value="NZ_AOHW01000035.1"/>
</dbReference>
<sequence>MSESESQSPSELEFTERMQRADQWSKWIAMALTFGFFFVTVLLTTSVEFSAVVAAAMGIGVRFVIPYRVTISRPPDEREPLVADQGAVQFHHGAAGGALIFGSVAAAAVTVVNGESTTGLVAGGIGLAVSYVVFSRAFPRA</sequence>
<dbReference type="Proteomes" id="UP000011599">
    <property type="component" value="Unassembled WGS sequence"/>
</dbReference>
<keyword evidence="3" id="KW-1185">Reference proteome</keyword>
<feature type="transmembrane region" description="Helical" evidence="1">
    <location>
        <begin position="90"/>
        <end position="112"/>
    </location>
</feature>
<dbReference type="OrthoDB" id="204827at2157"/>
<dbReference type="STRING" id="1114856.GCA_000383975_02984"/>
<keyword evidence="1" id="KW-0812">Transmembrane</keyword>
<feature type="transmembrane region" description="Helical" evidence="1">
    <location>
        <begin position="118"/>
        <end position="138"/>
    </location>
</feature>
<dbReference type="EMBL" id="AOHW01000035">
    <property type="protein sequence ID" value="ELY40034.1"/>
    <property type="molecule type" value="Genomic_DNA"/>
</dbReference>
<accession>L9VSB5</accession>
<gene>
    <name evidence="2" type="ORF">C496_12804</name>
</gene>
<dbReference type="eggNOG" id="ENOG502N5IA">
    <property type="taxonomic scope" value="Archaea"/>
</dbReference>
<organism evidence="2 3">
    <name type="scientific">Natronorubrum tibetense GA33</name>
    <dbReference type="NCBI Taxonomy" id="1114856"/>
    <lineage>
        <taxon>Archaea</taxon>
        <taxon>Methanobacteriati</taxon>
        <taxon>Methanobacteriota</taxon>
        <taxon>Stenosarchaea group</taxon>
        <taxon>Halobacteria</taxon>
        <taxon>Halobacteriales</taxon>
        <taxon>Natrialbaceae</taxon>
        <taxon>Natronorubrum</taxon>
    </lineage>
</organism>
<evidence type="ECO:0000256" key="1">
    <source>
        <dbReference type="SAM" id="Phobius"/>
    </source>
</evidence>
<protein>
    <submittedName>
        <fullName evidence="2">Uncharacterized protein</fullName>
    </submittedName>
</protein>
<evidence type="ECO:0000313" key="2">
    <source>
        <dbReference type="EMBL" id="ELY40034.1"/>
    </source>
</evidence>
<name>L9VSB5_9EURY</name>
<proteinExistence type="predicted"/>